<keyword evidence="5" id="KW-1015">Disulfide bond</keyword>
<dbReference type="eggNOG" id="KOG1516">
    <property type="taxonomic scope" value="Eukaryota"/>
</dbReference>
<dbReference type="InterPro" id="IPR029058">
    <property type="entry name" value="AB_hydrolase_fold"/>
</dbReference>
<dbReference type="InterPro" id="IPR019826">
    <property type="entry name" value="Carboxylesterase_B_AS"/>
</dbReference>
<dbReference type="STRING" id="278856.A0A212FIY7"/>
<evidence type="ECO:0000256" key="2">
    <source>
        <dbReference type="ARBA" id="ARBA00022487"/>
    </source>
</evidence>
<dbReference type="InterPro" id="IPR002018">
    <property type="entry name" value="CarbesteraseB"/>
</dbReference>
<dbReference type="Gene3D" id="3.40.50.1820">
    <property type="entry name" value="alpha/beta hydrolase"/>
    <property type="match status" value="1"/>
</dbReference>
<dbReference type="PANTHER" id="PTHR43903">
    <property type="entry name" value="NEUROLIGIN"/>
    <property type="match status" value="1"/>
</dbReference>
<keyword evidence="10" id="KW-1185">Reference proteome</keyword>
<keyword evidence="4 7" id="KW-0378">Hydrolase</keyword>
<accession>A0A212FIY7</accession>
<proteinExistence type="inferred from homology"/>
<dbReference type="SUPFAM" id="SSF53474">
    <property type="entry name" value="alpha/beta-Hydrolases"/>
    <property type="match status" value="1"/>
</dbReference>
<evidence type="ECO:0000256" key="7">
    <source>
        <dbReference type="RuleBase" id="RU361235"/>
    </source>
</evidence>
<comment type="caution">
    <text evidence="9">The sequence shown here is derived from an EMBL/GenBank/DDBJ whole genome shotgun (WGS) entry which is preliminary data.</text>
</comment>
<dbReference type="InterPro" id="IPR051093">
    <property type="entry name" value="Neuroligin/BSAL"/>
</dbReference>
<gene>
    <name evidence="9" type="ORF">KGM_203819</name>
</gene>
<protein>
    <recommendedName>
        <fullName evidence="7">Carboxylic ester hydrolase</fullName>
        <ecNumber evidence="7">3.1.1.-</ecNumber>
    </recommendedName>
</protein>
<keyword evidence="2" id="KW-0719">Serine esterase</keyword>
<reference evidence="9 10" key="1">
    <citation type="journal article" date="2011" name="Cell">
        <title>The monarch butterfly genome yields insights into long-distance migration.</title>
        <authorList>
            <person name="Zhan S."/>
            <person name="Merlin C."/>
            <person name="Boore J.L."/>
            <person name="Reppert S.M."/>
        </authorList>
    </citation>
    <scope>NUCLEOTIDE SEQUENCE [LARGE SCALE GENOMIC DNA]</scope>
    <source>
        <strain evidence="9">F-2</strain>
    </source>
</reference>
<dbReference type="PROSITE" id="PS00941">
    <property type="entry name" value="CARBOXYLESTERASE_B_2"/>
    <property type="match status" value="1"/>
</dbReference>
<evidence type="ECO:0000256" key="6">
    <source>
        <dbReference type="ARBA" id="ARBA00023180"/>
    </source>
</evidence>
<comment type="similarity">
    <text evidence="1 7">Belongs to the type-B carboxylesterase/lipase family.</text>
</comment>
<evidence type="ECO:0000256" key="4">
    <source>
        <dbReference type="ARBA" id="ARBA00022801"/>
    </source>
</evidence>
<dbReference type="ESTHER" id="danpl-g6cma6">
    <property type="family name" value="Carb_B_Arthropoda"/>
</dbReference>
<dbReference type="InterPro" id="IPR019819">
    <property type="entry name" value="Carboxylesterase_B_CS"/>
</dbReference>
<feature type="domain" description="Carboxylesterase type B" evidence="8">
    <location>
        <begin position="14"/>
        <end position="496"/>
    </location>
</feature>
<organism evidence="9 10">
    <name type="scientific">Danaus plexippus plexippus</name>
    <dbReference type="NCBI Taxonomy" id="278856"/>
    <lineage>
        <taxon>Eukaryota</taxon>
        <taxon>Metazoa</taxon>
        <taxon>Ecdysozoa</taxon>
        <taxon>Arthropoda</taxon>
        <taxon>Hexapoda</taxon>
        <taxon>Insecta</taxon>
        <taxon>Pterygota</taxon>
        <taxon>Neoptera</taxon>
        <taxon>Endopterygota</taxon>
        <taxon>Lepidoptera</taxon>
        <taxon>Glossata</taxon>
        <taxon>Ditrysia</taxon>
        <taxon>Papilionoidea</taxon>
        <taxon>Nymphalidae</taxon>
        <taxon>Danainae</taxon>
        <taxon>Danaini</taxon>
        <taxon>Danaina</taxon>
        <taxon>Danaus</taxon>
        <taxon>Danaus</taxon>
    </lineage>
</organism>
<keyword evidence="3" id="KW-0732">Signal</keyword>
<evidence type="ECO:0000256" key="5">
    <source>
        <dbReference type="ARBA" id="ARBA00023157"/>
    </source>
</evidence>
<sequence>MWLCLGAFSVISAQDPVANLPMGRIVGIKVFTENSLIPIEVFFGIPYALPPIGRLRFSPPEKHPGWKRTLFAHRMPPRCPHPSNDTPNFNEDCLYLNIWTPRRVDGKLLPVMVVLYSESWNKGGITLPCQDLASDGLVVVTVAFRLSVFGFFTLKSILARGNLALLDQYLAIVWVRENIAAFGGDPNLITLVGHSSGADSVLLHLASPRTTGLFQRAIIMSPKNIWKSIEKDKNSPTQKIVHLSESITESLGCLEETIQKTLQCLRSRSVADFLGQYTNIWTDLFEPIPDDFLPESEQYLPKSLATSFSSTSSKKINLDVLMGTTNLEAIDLEKFKNSLRDGPKTRELNNITSIISETLHFLSLDRPENEFILSQAIFWEFLGFKTRQESEQDVIGILEDVGRMETSAKWGAGSALLAAKFARKVSRLYVYRFLQPNYVDLHGFQLNFTGATNGAELFALLGDALMLQAARRPFSQTEKRISLRFRSFISNFAKFG</sequence>
<evidence type="ECO:0000256" key="3">
    <source>
        <dbReference type="ARBA" id="ARBA00022729"/>
    </source>
</evidence>
<keyword evidence="6" id="KW-0325">Glycoprotein</keyword>
<dbReference type="GO" id="GO:0052689">
    <property type="term" value="F:carboxylic ester hydrolase activity"/>
    <property type="evidence" value="ECO:0007669"/>
    <property type="project" value="UniProtKB-KW"/>
</dbReference>
<dbReference type="AlphaFoldDB" id="A0A212FIY7"/>
<evidence type="ECO:0000313" key="9">
    <source>
        <dbReference type="EMBL" id="OWR53696.1"/>
    </source>
</evidence>
<dbReference type="Pfam" id="PF00135">
    <property type="entry name" value="COesterase"/>
    <property type="match status" value="1"/>
</dbReference>
<evidence type="ECO:0000256" key="1">
    <source>
        <dbReference type="ARBA" id="ARBA00005964"/>
    </source>
</evidence>
<dbReference type="KEGG" id="dpl:KGM_203819"/>
<dbReference type="PROSITE" id="PS00122">
    <property type="entry name" value="CARBOXYLESTERASE_B_1"/>
    <property type="match status" value="1"/>
</dbReference>
<dbReference type="EMBL" id="AGBW02008321">
    <property type="protein sequence ID" value="OWR53696.1"/>
    <property type="molecule type" value="Genomic_DNA"/>
</dbReference>
<name>A0A212FIY7_DANPL</name>
<dbReference type="Proteomes" id="UP000007151">
    <property type="component" value="Unassembled WGS sequence"/>
</dbReference>
<evidence type="ECO:0000259" key="8">
    <source>
        <dbReference type="Pfam" id="PF00135"/>
    </source>
</evidence>
<evidence type="ECO:0000313" key="10">
    <source>
        <dbReference type="Proteomes" id="UP000007151"/>
    </source>
</evidence>
<dbReference type="InParanoid" id="A0A212FIY7"/>
<dbReference type="EC" id="3.1.1.-" evidence="7"/>